<keyword evidence="2" id="KW-1185">Reference proteome</keyword>
<sequence length="371" mass="40931">MIGTYTFEFYGRGLVKIVDIKVNANLFKFFLQTTPAPVQLKQNVVRITYQGLMVGPIPLGYVKEMVKVKFKVVTDVPPRYQALRNILGPLADKLFMMCTITPNFALAAKTVGGTAGFYLANNIKSFFFFAIAPYNVVLKPGDTFELVYFLSTTPSVISLYGRRALSNQCKWGGPWLSLVPDVYNFGGLKELTLRYGFMIPDAVKPKGYWDIPKNSYVAVNIGTTFNYPDVGTWTPSRSPSGLMTVPPIVAPVYITYTQAQPPFPLKLPATIPIAVLQTVEVGFQRKCPGDVDLDGKYTLRDFEVVACLAKVLSDTKFCKEILDTLPPHLVNLATLLGDVDSNGVLNNVDALVLLNMIGQKCPYADYAQGMG</sequence>
<evidence type="ECO:0008006" key="3">
    <source>
        <dbReference type="Google" id="ProtNLM"/>
    </source>
</evidence>
<dbReference type="EMBL" id="CP006868">
    <property type="protein sequence ID" value="UXD22667.1"/>
    <property type="molecule type" value="Genomic_DNA"/>
</dbReference>
<gene>
    <name evidence="1" type="ORF">IPA_07180</name>
</gene>
<organism evidence="1 2">
    <name type="scientific">Ignicoccus pacificus DSM 13166</name>
    <dbReference type="NCBI Taxonomy" id="940294"/>
    <lineage>
        <taxon>Archaea</taxon>
        <taxon>Thermoproteota</taxon>
        <taxon>Thermoprotei</taxon>
        <taxon>Desulfurococcales</taxon>
        <taxon>Desulfurococcaceae</taxon>
        <taxon>Ignicoccus</taxon>
    </lineage>
</organism>
<name>A0A977PL43_9CREN</name>
<reference evidence="1" key="1">
    <citation type="submission" date="2013-11" db="EMBL/GenBank/DDBJ databases">
        <title>Comparative genomics of Ignicoccus.</title>
        <authorList>
            <person name="Podar M."/>
        </authorList>
    </citation>
    <scope>NUCLEOTIDE SEQUENCE</scope>
    <source>
        <strain evidence="1">DSM 13166</strain>
    </source>
</reference>
<accession>A0A977PL43</accession>
<dbReference type="Proteomes" id="UP001063698">
    <property type="component" value="Chromosome"/>
</dbReference>
<dbReference type="GO" id="GO:0000272">
    <property type="term" value="P:polysaccharide catabolic process"/>
    <property type="evidence" value="ECO:0007669"/>
    <property type="project" value="InterPro"/>
</dbReference>
<evidence type="ECO:0000313" key="2">
    <source>
        <dbReference type="Proteomes" id="UP001063698"/>
    </source>
</evidence>
<dbReference type="AlphaFoldDB" id="A0A977PL43"/>
<proteinExistence type="predicted"/>
<dbReference type="KEGG" id="ipc:IPA_07180"/>
<protein>
    <recommendedName>
        <fullName evidence="3">Dockerin domain-containing protein</fullName>
    </recommendedName>
</protein>
<dbReference type="Gene3D" id="1.10.1330.10">
    <property type="entry name" value="Dockerin domain"/>
    <property type="match status" value="1"/>
</dbReference>
<dbReference type="InterPro" id="IPR036439">
    <property type="entry name" value="Dockerin_dom_sf"/>
</dbReference>
<evidence type="ECO:0000313" key="1">
    <source>
        <dbReference type="EMBL" id="UXD22667.1"/>
    </source>
</evidence>